<feature type="region of interest" description="Disordered" evidence="1">
    <location>
        <begin position="1"/>
        <end position="22"/>
    </location>
</feature>
<sequence length="22" mass="2391">MLSGGTEASNQGLTKQLNIYQH</sequence>
<organism evidence="2">
    <name type="scientific">Rhizophora mucronata</name>
    <name type="common">Asiatic mangrove</name>
    <dbReference type="NCBI Taxonomy" id="61149"/>
    <lineage>
        <taxon>Eukaryota</taxon>
        <taxon>Viridiplantae</taxon>
        <taxon>Streptophyta</taxon>
        <taxon>Embryophyta</taxon>
        <taxon>Tracheophyta</taxon>
        <taxon>Spermatophyta</taxon>
        <taxon>Magnoliopsida</taxon>
        <taxon>eudicotyledons</taxon>
        <taxon>Gunneridae</taxon>
        <taxon>Pentapetalae</taxon>
        <taxon>rosids</taxon>
        <taxon>fabids</taxon>
        <taxon>Malpighiales</taxon>
        <taxon>Rhizophoraceae</taxon>
        <taxon>Rhizophora</taxon>
    </lineage>
</organism>
<evidence type="ECO:0000256" key="1">
    <source>
        <dbReference type="SAM" id="MobiDB-lite"/>
    </source>
</evidence>
<dbReference type="AlphaFoldDB" id="A0A2P2QXP7"/>
<accession>A0A2P2QXP7</accession>
<dbReference type="EMBL" id="GGEC01091231">
    <property type="protein sequence ID" value="MBX71715.1"/>
    <property type="molecule type" value="Transcribed_RNA"/>
</dbReference>
<reference evidence="2" key="1">
    <citation type="submission" date="2018-02" db="EMBL/GenBank/DDBJ databases">
        <title>Rhizophora mucronata_Transcriptome.</title>
        <authorList>
            <person name="Meera S.P."/>
            <person name="Sreeshan A."/>
            <person name="Augustine A."/>
        </authorList>
    </citation>
    <scope>NUCLEOTIDE SEQUENCE</scope>
    <source>
        <tissue evidence="2">Leaf</tissue>
    </source>
</reference>
<protein>
    <submittedName>
        <fullName evidence="2">Uncharacterized protein</fullName>
    </submittedName>
</protein>
<name>A0A2P2QXP7_RHIMU</name>
<evidence type="ECO:0000313" key="2">
    <source>
        <dbReference type="EMBL" id="MBX71715.1"/>
    </source>
</evidence>
<proteinExistence type="predicted"/>